<evidence type="ECO:0000313" key="2">
    <source>
        <dbReference type="EMBL" id="ACB34727.1"/>
    </source>
</evidence>
<sequence>MQVLLNTDPHVDGRHTMAEHLTSVVNDALSRFKDQVTRVEAHLADAHSHEKTSPDEIHCTLEARLVGMDAVVVKAHADTAHQAIQLAAGKLKRAITSDLEKHDSKRGAARPTAPEVDLSA</sequence>
<dbReference type="KEGG" id="lch:Lcho_2462"/>
<dbReference type="eggNOG" id="COG1544">
    <property type="taxonomic scope" value="Bacteria"/>
</dbReference>
<protein>
    <recommendedName>
        <fullName evidence="4">Ribosomal subunit interface protein</fullName>
    </recommendedName>
</protein>
<name>B1Y5L5_LEPCP</name>
<dbReference type="AlphaFoldDB" id="B1Y5L5"/>
<evidence type="ECO:0000313" key="3">
    <source>
        <dbReference type="Proteomes" id="UP000001693"/>
    </source>
</evidence>
<dbReference type="RefSeq" id="WP_012347483.1">
    <property type="nucleotide sequence ID" value="NC_010524.1"/>
</dbReference>
<evidence type="ECO:0000256" key="1">
    <source>
        <dbReference type="SAM" id="MobiDB-lite"/>
    </source>
</evidence>
<dbReference type="Pfam" id="PF02482">
    <property type="entry name" value="Ribosomal_S30AE"/>
    <property type="match status" value="1"/>
</dbReference>
<dbReference type="STRING" id="395495.Lcho_2462"/>
<dbReference type="InterPro" id="IPR036567">
    <property type="entry name" value="RHF-like"/>
</dbReference>
<dbReference type="Proteomes" id="UP000001693">
    <property type="component" value="Chromosome"/>
</dbReference>
<organism evidence="2 3">
    <name type="scientific">Leptothrix cholodnii (strain ATCC 51168 / LMG 8142 / SP-6)</name>
    <name type="common">Leptothrix discophora (strain SP-6)</name>
    <dbReference type="NCBI Taxonomy" id="395495"/>
    <lineage>
        <taxon>Bacteria</taxon>
        <taxon>Pseudomonadati</taxon>
        <taxon>Pseudomonadota</taxon>
        <taxon>Betaproteobacteria</taxon>
        <taxon>Burkholderiales</taxon>
        <taxon>Sphaerotilaceae</taxon>
        <taxon>Leptothrix</taxon>
    </lineage>
</organism>
<proteinExistence type="predicted"/>
<dbReference type="HOGENOM" id="CLU_142879_0_0_4"/>
<dbReference type="SUPFAM" id="SSF69754">
    <property type="entry name" value="Ribosome binding protein Y (YfiA homologue)"/>
    <property type="match status" value="1"/>
</dbReference>
<feature type="region of interest" description="Disordered" evidence="1">
    <location>
        <begin position="98"/>
        <end position="120"/>
    </location>
</feature>
<dbReference type="OrthoDB" id="121633at2"/>
<accession>B1Y5L5</accession>
<keyword evidence="3" id="KW-1185">Reference proteome</keyword>
<dbReference type="EMBL" id="CP001013">
    <property type="protein sequence ID" value="ACB34727.1"/>
    <property type="molecule type" value="Genomic_DNA"/>
</dbReference>
<reference evidence="2 3" key="1">
    <citation type="submission" date="2008-03" db="EMBL/GenBank/DDBJ databases">
        <title>Complete sequence of Leptothrix cholodnii SP-6.</title>
        <authorList>
            <consortium name="US DOE Joint Genome Institute"/>
            <person name="Copeland A."/>
            <person name="Lucas S."/>
            <person name="Lapidus A."/>
            <person name="Glavina del Rio T."/>
            <person name="Dalin E."/>
            <person name="Tice H."/>
            <person name="Bruce D."/>
            <person name="Goodwin L."/>
            <person name="Pitluck S."/>
            <person name="Chertkov O."/>
            <person name="Brettin T."/>
            <person name="Detter J.C."/>
            <person name="Han C."/>
            <person name="Kuske C.R."/>
            <person name="Schmutz J."/>
            <person name="Larimer F."/>
            <person name="Land M."/>
            <person name="Hauser L."/>
            <person name="Kyrpides N."/>
            <person name="Lykidis A."/>
            <person name="Emerson D."/>
            <person name="Richardson P."/>
        </authorList>
    </citation>
    <scope>NUCLEOTIDE SEQUENCE [LARGE SCALE GENOMIC DNA]</scope>
    <source>
        <strain evidence="3">ATCC 51168 / LMG 8142 / SP-6</strain>
    </source>
</reference>
<gene>
    <name evidence="2" type="ordered locus">Lcho_2462</name>
</gene>
<dbReference type="Gene3D" id="3.30.160.100">
    <property type="entry name" value="Ribosome hibernation promotion factor-like"/>
    <property type="match status" value="1"/>
</dbReference>
<evidence type="ECO:0008006" key="4">
    <source>
        <dbReference type="Google" id="ProtNLM"/>
    </source>
</evidence>
<dbReference type="InterPro" id="IPR003489">
    <property type="entry name" value="RHF/RaiA"/>
</dbReference>